<dbReference type="PANTHER" id="PTHR44688:SF16">
    <property type="entry name" value="DNA-BINDING TRANSCRIPTIONAL ACTIVATOR DEVR_DOSR"/>
    <property type="match status" value="1"/>
</dbReference>
<dbReference type="SUPFAM" id="SSF46894">
    <property type="entry name" value="C-terminal effector domain of the bipartite response regulators"/>
    <property type="match status" value="1"/>
</dbReference>
<keyword evidence="2" id="KW-0238">DNA-binding</keyword>
<dbReference type="PROSITE" id="PS50043">
    <property type="entry name" value="HTH_LUXR_2"/>
    <property type="match status" value="1"/>
</dbReference>
<evidence type="ECO:0000313" key="5">
    <source>
        <dbReference type="EMBL" id="MBM7059654.1"/>
    </source>
</evidence>
<dbReference type="InterPro" id="IPR036388">
    <property type="entry name" value="WH-like_DNA-bd_sf"/>
</dbReference>
<evidence type="ECO:0000256" key="2">
    <source>
        <dbReference type="ARBA" id="ARBA00023125"/>
    </source>
</evidence>
<reference evidence="5 6" key="1">
    <citation type="submission" date="2021-02" db="EMBL/GenBank/DDBJ databases">
        <authorList>
            <person name="Lee D.-H."/>
        </authorList>
    </citation>
    <scope>NUCLEOTIDE SEQUENCE [LARGE SCALE GENOMIC DNA]</scope>
    <source>
        <strain evidence="5 6">UL073</strain>
    </source>
</reference>
<evidence type="ECO:0000313" key="6">
    <source>
        <dbReference type="Proteomes" id="UP000717995"/>
    </source>
</evidence>
<evidence type="ECO:0000256" key="1">
    <source>
        <dbReference type="ARBA" id="ARBA00023015"/>
    </source>
</evidence>
<name>A0ABS2IBI1_9GAMM</name>
<dbReference type="EMBL" id="JAFEUP010000001">
    <property type="protein sequence ID" value="MBM7059654.1"/>
    <property type="molecule type" value="Genomic_DNA"/>
</dbReference>
<dbReference type="CDD" id="cd06170">
    <property type="entry name" value="LuxR_C_like"/>
    <property type="match status" value="1"/>
</dbReference>
<dbReference type="Proteomes" id="UP000717995">
    <property type="component" value="Unassembled WGS sequence"/>
</dbReference>
<keyword evidence="6" id="KW-1185">Reference proteome</keyword>
<feature type="domain" description="HTH luxR-type" evidence="4">
    <location>
        <begin position="296"/>
        <end position="361"/>
    </location>
</feature>
<gene>
    <name evidence="5" type="ORF">JQX08_02945</name>
</gene>
<dbReference type="Pfam" id="PF00196">
    <property type="entry name" value="GerE"/>
    <property type="match status" value="1"/>
</dbReference>
<dbReference type="PANTHER" id="PTHR44688">
    <property type="entry name" value="DNA-BINDING TRANSCRIPTIONAL ACTIVATOR DEVR_DOSR"/>
    <property type="match status" value="1"/>
</dbReference>
<accession>A0ABS2IBI1</accession>
<protein>
    <submittedName>
        <fullName evidence="5">Helix-turn-helix transcriptional regulator</fullName>
    </submittedName>
</protein>
<proteinExistence type="predicted"/>
<dbReference type="InterPro" id="IPR000792">
    <property type="entry name" value="Tscrpt_reg_LuxR_C"/>
</dbReference>
<organism evidence="5 6">
    <name type="scientific">Zestomonas insulae</name>
    <dbReference type="NCBI Taxonomy" id="2809017"/>
    <lineage>
        <taxon>Bacteria</taxon>
        <taxon>Pseudomonadati</taxon>
        <taxon>Pseudomonadota</taxon>
        <taxon>Gammaproteobacteria</taxon>
        <taxon>Pseudomonadales</taxon>
        <taxon>Pseudomonadaceae</taxon>
        <taxon>Zestomonas</taxon>
    </lineage>
</organism>
<evidence type="ECO:0000256" key="3">
    <source>
        <dbReference type="ARBA" id="ARBA00023163"/>
    </source>
</evidence>
<comment type="caution">
    <text evidence="5">The sequence shown here is derived from an EMBL/GenBank/DDBJ whole genome shotgun (WGS) entry which is preliminary data.</text>
</comment>
<dbReference type="Gene3D" id="1.10.10.10">
    <property type="entry name" value="Winged helix-like DNA-binding domain superfamily/Winged helix DNA-binding domain"/>
    <property type="match status" value="1"/>
</dbReference>
<keyword evidence="1" id="KW-0805">Transcription regulation</keyword>
<dbReference type="InterPro" id="IPR016032">
    <property type="entry name" value="Sig_transdc_resp-reg_C-effctor"/>
</dbReference>
<keyword evidence="3" id="KW-0804">Transcription</keyword>
<sequence length="362" mass="40935">MSRQEKLYDELVGLSYQCVLDEGSWQPLLERLMAATGHQQGTLMFWDQQQTGPQLTGVNLLDPASVDAYNNYYCSLDPGLVFTADSPVGHWYHDLRDLGAERMRRDVYYQELYRPFNLHSTACLKLHEQGQFGSYLSLLTQRDAQLPSAEQLQLLQRLTPHLVRVGQMASQINRLLLDRQHRDLLLDQQRTPQWLVDGDGRVVHQNAAAERCLGEPDSPLQASHGVLRCKSQPLTPLLRRATDVRNVARAGWLRLPGASPTELLITPVPEHVAQRHVRLRPLALVALLRNQPRGALLAELFQLTAAERRLAELLAQGLAPETCAARLNVSINTVRSQLRALFRKTGTERQTELVSLFLRLES</sequence>
<dbReference type="SMART" id="SM00421">
    <property type="entry name" value="HTH_LUXR"/>
    <property type="match status" value="1"/>
</dbReference>
<evidence type="ECO:0000259" key="4">
    <source>
        <dbReference type="PROSITE" id="PS50043"/>
    </source>
</evidence>
<dbReference type="RefSeq" id="WP_204914606.1">
    <property type="nucleotide sequence ID" value="NZ_JAFEUP010000001.1"/>
</dbReference>